<organism evidence="5 6">
    <name type="scientific">Effusibacillus lacus</name>
    <dbReference type="NCBI Taxonomy" id="1348429"/>
    <lineage>
        <taxon>Bacteria</taxon>
        <taxon>Bacillati</taxon>
        <taxon>Bacillota</taxon>
        <taxon>Bacilli</taxon>
        <taxon>Bacillales</taxon>
        <taxon>Alicyclobacillaceae</taxon>
        <taxon>Effusibacillus</taxon>
    </lineage>
</organism>
<keyword evidence="3" id="KW-0479">Metal-binding</keyword>
<dbReference type="InterPro" id="IPR008567">
    <property type="entry name" value="BKACE"/>
</dbReference>
<keyword evidence="2" id="KW-0808">Transferase</keyword>
<dbReference type="InterPro" id="IPR013785">
    <property type="entry name" value="Aldolase_TIM"/>
</dbReference>
<dbReference type="Gene3D" id="3.20.20.70">
    <property type="entry name" value="Aldolase class I"/>
    <property type="match status" value="1"/>
</dbReference>
<dbReference type="PANTHER" id="PTHR37418:SF2">
    <property type="entry name" value="3-KETO-5-AMINOHEXANOATE CLEAVAGE ENZYME"/>
    <property type="match status" value="1"/>
</dbReference>
<keyword evidence="6" id="KW-1185">Reference proteome</keyword>
<dbReference type="Pfam" id="PF05853">
    <property type="entry name" value="BKACE"/>
    <property type="match status" value="1"/>
</dbReference>
<dbReference type="RefSeq" id="WP_096181260.1">
    <property type="nucleotide sequence ID" value="NZ_BDUF01000023.1"/>
</dbReference>
<evidence type="ECO:0000313" key="6">
    <source>
        <dbReference type="Proteomes" id="UP000217785"/>
    </source>
</evidence>
<accession>A0A292YKY2</accession>
<dbReference type="OrthoDB" id="63399at2"/>
<reference evidence="6" key="1">
    <citation type="submission" date="2017-07" db="EMBL/GenBank/DDBJ databases">
        <title>Draft genome sequence of Effusibacillus lacus strain skLN1.</title>
        <authorList>
            <person name="Watanabe M."/>
            <person name="Kojima H."/>
            <person name="Fukui M."/>
        </authorList>
    </citation>
    <scope>NUCLEOTIDE SEQUENCE [LARGE SCALE GENOMIC DNA]</scope>
    <source>
        <strain evidence="6">skLN1</strain>
    </source>
</reference>
<dbReference type="PANTHER" id="PTHR37418">
    <property type="entry name" value="3-KETO-5-AMINOHEXANOATE CLEAVAGE ENZYME-RELATED"/>
    <property type="match status" value="1"/>
</dbReference>
<name>A0A292YKY2_9BACL</name>
<evidence type="ECO:0000313" key="5">
    <source>
        <dbReference type="EMBL" id="GAX89569.1"/>
    </source>
</evidence>
<dbReference type="EMBL" id="BDUF01000023">
    <property type="protein sequence ID" value="GAX89569.1"/>
    <property type="molecule type" value="Genomic_DNA"/>
</dbReference>
<proteinExistence type="predicted"/>
<dbReference type="GO" id="GO:0046872">
    <property type="term" value="F:metal ion binding"/>
    <property type="evidence" value="ECO:0007669"/>
    <property type="project" value="UniProtKB-KW"/>
</dbReference>
<dbReference type="AlphaFoldDB" id="A0A292YKY2"/>
<gene>
    <name evidence="5" type="ORF">EFBL_1193</name>
</gene>
<dbReference type="Proteomes" id="UP000217785">
    <property type="component" value="Unassembled WGS sequence"/>
</dbReference>
<evidence type="ECO:0000256" key="3">
    <source>
        <dbReference type="ARBA" id="ARBA00022723"/>
    </source>
</evidence>
<dbReference type="GO" id="GO:0043720">
    <property type="term" value="F:3-keto-5-aminohexanoate cleavage activity"/>
    <property type="evidence" value="ECO:0007669"/>
    <property type="project" value="InterPro"/>
</dbReference>
<keyword evidence="4" id="KW-0862">Zinc</keyword>
<sequence length="294" mass="31379">MEKLIITCALTGAEATKQDNPNLPVTPEEIAKAALEVRQAGASIVHLHARNEDGSPTQDKTVYAEIMRRIRETGNDIILQVSTGGAVGMTPEERIQPVTLRSKASDGSFSGGQATGLLPPYPEMASLTTGTVNFGNGVFLNTPSDIERFARVIQEHGVLPELEIFDAGMIRNALELRKKGLVPDNAPFDFVMGVAGGIPGTPRELLFLVESLPEGARWSVAGIGRAQLPLATMAILLGGHVRVGFEDNVYYAKGVLAESNAQLVARIVRLAKELGRAVAAPDEARHMLGIIGKK</sequence>
<protein>
    <submittedName>
        <fullName evidence="5">3-keto-5-aminohexanoate cleavage protein</fullName>
    </submittedName>
</protein>
<comment type="caution">
    <text evidence="5">The sequence shown here is derived from an EMBL/GenBank/DDBJ whole genome shotgun (WGS) entry which is preliminary data.</text>
</comment>
<evidence type="ECO:0000256" key="1">
    <source>
        <dbReference type="ARBA" id="ARBA00001947"/>
    </source>
</evidence>
<comment type="cofactor">
    <cofactor evidence="1">
        <name>Zn(2+)</name>
        <dbReference type="ChEBI" id="CHEBI:29105"/>
    </cofactor>
</comment>
<evidence type="ECO:0000256" key="4">
    <source>
        <dbReference type="ARBA" id="ARBA00022833"/>
    </source>
</evidence>
<evidence type="ECO:0000256" key="2">
    <source>
        <dbReference type="ARBA" id="ARBA00022679"/>
    </source>
</evidence>